<accession>A0A5N6E6D7</accession>
<evidence type="ECO:0000313" key="2">
    <source>
        <dbReference type="Proteomes" id="UP000326799"/>
    </source>
</evidence>
<reference evidence="1 2" key="1">
    <citation type="submission" date="2019-04" db="EMBL/GenBank/DDBJ databases">
        <title>Fungal friends and foes A comparative genomics study of 23 Aspergillus species from section Flavi.</title>
        <authorList>
            <consortium name="DOE Joint Genome Institute"/>
            <person name="Kjaerbolling I."/>
            <person name="Vesth T.C."/>
            <person name="Frisvad J.C."/>
            <person name="Nybo J.L."/>
            <person name="Theobald S."/>
            <person name="Kildgaard S."/>
            <person name="Petersen T.I."/>
            <person name="Kuo A."/>
            <person name="Sato A."/>
            <person name="Lyhne E.K."/>
            <person name="Kogle M.E."/>
            <person name="Wiebenga A."/>
            <person name="Kun R.S."/>
            <person name="Lubbers R.J."/>
            <person name="Makela M.R."/>
            <person name="Barry K."/>
            <person name="Chovatia M."/>
            <person name="Clum A."/>
            <person name="Daum C."/>
            <person name="Haridas S."/>
            <person name="He G."/>
            <person name="LaButti K."/>
            <person name="Lipzen A."/>
            <person name="Mondo S."/>
            <person name="Pangilinan J."/>
            <person name="Riley R."/>
            <person name="Salamov A."/>
            <person name="Simmons B.A."/>
            <person name="Magnuson J.K."/>
            <person name="Henrissat B."/>
            <person name="Mortensen U.H."/>
            <person name="Larsen T.O."/>
            <person name="De vries R.P."/>
            <person name="Grigoriev I.V."/>
            <person name="Machida M."/>
            <person name="Baker S.E."/>
            <person name="Andersen M.R."/>
        </authorList>
    </citation>
    <scope>NUCLEOTIDE SEQUENCE [LARGE SCALE GENOMIC DNA]</scope>
    <source>
        <strain evidence="1 2">CBS 126849</strain>
    </source>
</reference>
<protein>
    <submittedName>
        <fullName evidence="1">Uncharacterized protein</fullName>
    </submittedName>
</protein>
<dbReference type="AlphaFoldDB" id="A0A5N6E6D7"/>
<gene>
    <name evidence="1" type="ORF">BDV33DRAFT_127884</name>
</gene>
<sequence length="119" mass="12896">MKRTLMMHKINVSKALTEEQLLDICKKELDCANCTVAPGPTTEVVYKTSPPTETIAVVVDISSVGGAIKIGEASKNDLGVALVGMVGTEDAKDLVIVPWAIGWWYYTIGSVKIRYIVKV</sequence>
<keyword evidence="2" id="KW-1185">Reference proteome</keyword>
<dbReference type="Proteomes" id="UP000326799">
    <property type="component" value="Unassembled WGS sequence"/>
</dbReference>
<proteinExistence type="predicted"/>
<dbReference type="EMBL" id="ML734009">
    <property type="protein sequence ID" value="KAB8212695.1"/>
    <property type="molecule type" value="Genomic_DNA"/>
</dbReference>
<organism evidence="1 2">
    <name type="scientific">Aspergillus novoparasiticus</name>
    <dbReference type="NCBI Taxonomy" id="986946"/>
    <lineage>
        <taxon>Eukaryota</taxon>
        <taxon>Fungi</taxon>
        <taxon>Dikarya</taxon>
        <taxon>Ascomycota</taxon>
        <taxon>Pezizomycotina</taxon>
        <taxon>Eurotiomycetes</taxon>
        <taxon>Eurotiomycetidae</taxon>
        <taxon>Eurotiales</taxon>
        <taxon>Aspergillaceae</taxon>
        <taxon>Aspergillus</taxon>
        <taxon>Aspergillus subgen. Circumdati</taxon>
    </lineage>
</organism>
<name>A0A5N6E6D7_9EURO</name>
<evidence type="ECO:0000313" key="1">
    <source>
        <dbReference type="EMBL" id="KAB8212695.1"/>
    </source>
</evidence>